<keyword evidence="3 14" id="KW-0813">Transport</keyword>
<proteinExistence type="inferred from homology"/>
<evidence type="ECO:0000256" key="9">
    <source>
        <dbReference type="ARBA" id="ARBA00023065"/>
    </source>
</evidence>
<dbReference type="PANTHER" id="PTHR32552:SF74">
    <property type="entry name" value="HYDROXAMATE SIDEROPHORE RECEPTOR FHUE"/>
    <property type="match status" value="1"/>
</dbReference>
<evidence type="ECO:0000313" key="19">
    <source>
        <dbReference type="EMBL" id="MBC3917135.1"/>
    </source>
</evidence>
<evidence type="ECO:0000256" key="6">
    <source>
        <dbReference type="ARBA" id="ARBA00022692"/>
    </source>
</evidence>
<keyword evidence="20" id="KW-1185">Reference proteome</keyword>
<dbReference type="EMBL" id="JACOGF010000003">
    <property type="protein sequence ID" value="MBC3917135.1"/>
    <property type="molecule type" value="Genomic_DNA"/>
</dbReference>
<evidence type="ECO:0000256" key="16">
    <source>
        <dbReference type="RuleBase" id="RU003357"/>
    </source>
</evidence>
<accession>A0ABR6ZMK9</accession>
<sequence length="816" mass="88663">MHLLSPLRTAALTPRFAPRFAPISATLSVCAALVASTLLPQAASAQTVATASRPFNIAAQPLGDALNAWTRQTGVQLSLQQALVAGKTAPVVQGNFNDREALDLLLAGSGLTATQEGAALVIKAATVTSVATAPASPVVAMQNVNVTANRLGRITEGSASYTPGTIATATRMVLTPRETPQSISVVTRQEMDDFNLNSIDQVMMHTPAISIVTYDSERTEYYARGFAIQNFQYDGIPMTRNSSYSAGNTLSDMALYDRVEVLKGSTGLLTGSGMPGATINLIRKKPTRNFSGNASLSAGTWNTYRGEVDVGGAVNDSGSVRVRGVAAYQDRQSNLDRYSRSTATLYGILEADIAPNTLLTLGSDFQNNTPKASTWGGIPLLNSKGEFNDVPRSHNNGTNWSHWDQYTRTAFATLEHKFANGWIARVQYNHQINGYDAALGAAASGYPNPATGKGVSMWIGKYVGRTVSDALDGYVSGPFTLAGREHELVIGGSMAKSRWTNSGYMPQSGYSTTVPDFYNWQGNVPEPVWPAARSFGDDETTRERGLYAAVRWDLHDSLKLITGGRWSSYVNRTQGMDESGVFVPYVGAIYDIDKNYSAYASYTNIFSPQSNQDVQGRTLAPVEGKNYELGVKGAFFGGRLNASAAVFELVQDNFAIETSGLTPSGGVAYRAAQGVKTKGYEFELSGQLTPGWQMHAGYSHNISRQQGQRVATLTPSNQFSLYTSYKLNELTLGGGARWQDKTWGDISKPTGETIRHTVDSYWLFDAMARYEFSKQLSASAGIKNLFDKKYYTIFNWYSTYTWGEPRSVNLNMNYKF</sequence>
<reference evidence="19 20" key="1">
    <citation type="submission" date="2020-08" db="EMBL/GenBank/DDBJ databases">
        <title>Novel species isolated from subtropical streams in China.</title>
        <authorList>
            <person name="Lu H."/>
        </authorList>
    </citation>
    <scope>NUCLEOTIDE SEQUENCE [LARGE SCALE GENOMIC DNA]</scope>
    <source>
        <strain evidence="19 20">CY18W</strain>
    </source>
</reference>
<keyword evidence="12 19" id="KW-0675">Receptor</keyword>
<evidence type="ECO:0000256" key="5">
    <source>
        <dbReference type="ARBA" id="ARBA00022496"/>
    </source>
</evidence>
<feature type="signal peptide" evidence="17">
    <location>
        <begin position="1"/>
        <end position="45"/>
    </location>
</feature>
<dbReference type="InterPro" id="IPR012910">
    <property type="entry name" value="Plug_dom"/>
</dbReference>
<keyword evidence="4 14" id="KW-1134">Transmembrane beta strand</keyword>
<evidence type="ECO:0000256" key="1">
    <source>
        <dbReference type="ARBA" id="ARBA00004571"/>
    </source>
</evidence>
<dbReference type="Gene3D" id="2.40.170.20">
    <property type="entry name" value="TonB-dependent receptor, beta-barrel domain"/>
    <property type="match status" value="1"/>
</dbReference>
<dbReference type="InterPro" id="IPR010917">
    <property type="entry name" value="TonB_rcpt_CS"/>
</dbReference>
<dbReference type="PROSITE" id="PS01156">
    <property type="entry name" value="TONB_DEPENDENT_REC_2"/>
    <property type="match status" value="1"/>
</dbReference>
<evidence type="ECO:0000256" key="15">
    <source>
        <dbReference type="PROSITE-ProRule" id="PRU10144"/>
    </source>
</evidence>
<evidence type="ECO:0000256" key="10">
    <source>
        <dbReference type="ARBA" id="ARBA00023077"/>
    </source>
</evidence>
<dbReference type="SMART" id="SM00965">
    <property type="entry name" value="STN"/>
    <property type="match status" value="1"/>
</dbReference>
<evidence type="ECO:0000256" key="2">
    <source>
        <dbReference type="ARBA" id="ARBA00009810"/>
    </source>
</evidence>
<comment type="similarity">
    <text evidence="2 14 16">Belongs to the TonB-dependent receptor family.</text>
</comment>
<dbReference type="Pfam" id="PF07660">
    <property type="entry name" value="STN"/>
    <property type="match status" value="1"/>
</dbReference>
<evidence type="ECO:0000256" key="13">
    <source>
        <dbReference type="ARBA" id="ARBA00023237"/>
    </source>
</evidence>
<gene>
    <name evidence="19" type="ORF">H8L32_06580</name>
</gene>
<evidence type="ECO:0000256" key="3">
    <source>
        <dbReference type="ARBA" id="ARBA00022448"/>
    </source>
</evidence>
<dbReference type="InterPro" id="IPR010105">
    <property type="entry name" value="TonB_sidphr_rcpt"/>
</dbReference>
<dbReference type="InterPro" id="IPR037066">
    <property type="entry name" value="Plug_dom_sf"/>
</dbReference>
<keyword evidence="10 16" id="KW-0798">TonB box</keyword>
<organism evidence="19 20">
    <name type="scientific">Undibacterium hunanense</name>
    <dbReference type="NCBI Taxonomy" id="2762292"/>
    <lineage>
        <taxon>Bacteria</taxon>
        <taxon>Pseudomonadati</taxon>
        <taxon>Pseudomonadota</taxon>
        <taxon>Betaproteobacteria</taxon>
        <taxon>Burkholderiales</taxon>
        <taxon>Oxalobacteraceae</taxon>
        <taxon>Undibacterium</taxon>
    </lineage>
</organism>
<protein>
    <submittedName>
        <fullName evidence="19">TonB-dependent siderophore receptor</fullName>
    </submittedName>
</protein>
<keyword evidence="9" id="KW-0406">Ion transport</keyword>
<feature type="short sequence motif" description="TonB C-terminal box" evidence="15">
    <location>
        <begin position="799"/>
        <end position="816"/>
    </location>
</feature>
<comment type="subcellular location">
    <subcellularLocation>
        <location evidence="1 14">Cell outer membrane</location>
        <topology evidence="1 14">Multi-pass membrane protein</topology>
    </subcellularLocation>
</comment>
<evidence type="ECO:0000313" key="20">
    <source>
        <dbReference type="Proteomes" id="UP000650424"/>
    </source>
</evidence>
<dbReference type="NCBIfam" id="TIGR01783">
    <property type="entry name" value="TonB-siderophor"/>
    <property type="match status" value="1"/>
</dbReference>
<dbReference type="InterPro" id="IPR000531">
    <property type="entry name" value="Beta-barrel_TonB"/>
</dbReference>
<feature type="chain" id="PRO_5046383045" evidence="17">
    <location>
        <begin position="46"/>
        <end position="816"/>
    </location>
</feature>
<evidence type="ECO:0000256" key="4">
    <source>
        <dbReference type="ARBA" id="ARBA00022452"/>
    </source>
</evidence>
<dbReference type="Gene3D" id="2.170.130.10">
    <property type="entry name" value="TonB-dependent receptor, plug domain"/>
    <property type="match status" value="1"/>
</dbReference>
<keyword evidence="13 14" id="KW-0998">Cell outer membrane</keyword>
<dbReference type="PROSITE" id="PS52016">
    <property type="entry name" value="TONB_DEPENDENT_REC_3"/>
    <property type="match status" value="1"/>
</dbReference>
<evidence type="ECO:0000256" key="12">
    <source>
        <dbReference type="ARBA" id="ARBA00023170"/>
    </source>
</evidence>
<dbReference type="Proteomes" id="UP000650424">
    <property type="component" value="Unassembled WGS sequence"/>
</dbReference>
<evidence type="ECO:0000256" key="8">
    <source>
        <dbReference type="ARBA" id="ARBA00023004"/>
    </source>
</evidence>
<keyword evidence="6 14" id="KW-0812">Transmembrane</keyword>
<dbReference type="Gene3D" id="3.55.50.30">
    <property type="match status" value="1"/>
</dbReference>
<comment type="caution">
    <text evidence="19">The sequence shown here is derived from an EMBL/GenBank/DDBJ whole genome shotgun (WGS) entry which is preliminary data.</text>
</comment>
<keyword evidence="5" id="KW-0410">Iron transport</keyword>
<dbReference type="SUPFAM" id="SSF56935">
    <property type="entry name" value="Porins"/>
    <property type="match status" value="1"/>
</dbReference>
<dbReference type="InterPro" id="IPR036942">
    <property type="entry name" value="Beta-barrel_TonB_sf"/>
</dbReference>
<dbReference type="Pfam" id="PF07715">
    <property type="entry name" value="Plug"/>
    <property type="match status" value="1"/>
</dbReference>
<evidence type="ECO:0000256" key="17">
    <source>
        <dbReference type="SAM" id="SignalP"/>
    </source>
</evidence>
<name>A0ABR6ZMK9_9BURK</name>
<evidence type="ECO:0000256" key="14">
    <source>
        <dbReference type="PROSITE-ProRule" id="PRU01360"/>
    </source>
</evidence>
<feature type="domain" description="Secretin/TonB short N-terminal" evidence="18">
    <location>
        <begin position="75"/>
        <end position="125"/>
    </location>
</feature>
<dbReference type="RefSeq" id="WP_186946392.1">
    <property type="nucleotide sequence ID" value="NZ_JACOGF010000003.1"/>
</dbReference>
<evidence type="ECO:0000256" key="7">
    <source>
        <dbReference type="ARBA" id="ARBA00022729"/>
    </source>
</evidence>
<dbReference type="InterPro" id="IPR039426">
    <property type="entry name" value="TonB-dep_rcpt-like"/>
</dbReference>
<evidence type="ECO:0000256" key="11">
    <source>
        <dbReference type="ARBA" id="ARBA00023136"/>
    </source>
</evidence>
<dbReference type="InterPro" id="IPR011662">
    <property type="entry name" value="Secretin/TonB_short_N"/>
</dbReference>
<dbReference type="CDD" id="cd01347">
    <property type="entry name" value="ligand_gated_channel"/>
    <property type="match status" value="1"/>
</dbReference>
<keyword evidence="11 14" id="KW-0472">Membrane</keyword>
<evidence type="ECO:0000259" key="18">
    <source>
        <dbReference type="SMART" id="SM00965"/>
    </source>
</evidence>
<dbReference type="Pfam" id="PF00593">
    <property type="entry name" value="TonB_dep_Rec_b-barrel"/>
    <property type="match status" value="1"/>
</dbReference>
<keyword evidence="8" id="KW-0408">Iron</keyword>
<keyword evidence="7 17" id="KW-0732">Signal</keyword>
<dbReference type="PANTHER" id="PTHR32552">
    <property type="entry name" value="FERRICHROME IRON RECEPTOR-RELATED"/>
    <property type="match status" value="1"/>
</dbReference>